<feature type="signal peptide" evidence="4">
    <location>
        <begin position="1"/>
        <end position="24"/>
    </location>
</feature>
<dbReference type="InterPro" id="IPR011990">
    <property type="entry name" value="TPR-like_helical_dom_sf"/>
</dbReference>
<dbReference type="SMART" id="SM00028">
    <property type="entry name" value="TPR"/>
    <property type="match status" value="7"/>
</dbReference>
<dbReference type="PANTHER" id="PTHR44858:SF1">
    <property type="entry name" value="UDP-N-ACETYLGLUCOSAMINE--PEPTIDE N-ACETYLGLUCOSAMINYLTRANSFERASE SPINDLY-RELATED"/>
    <property type="match status" value="1"/>
</dbReference>
<comment type="caution">
    <text evidence="5">The sequence shown here is derived from an EMBL/GenBank/DDBJ whole genome shotgun (WGS) entry which is preliminary data.</text>
</comment>
<dbReference type="EMBL" id="LWAJ01000006">
    <property type="protein sequence ID" value="KZL51761.1"/>
    <property type="molecule type" value="Genomic_DNA"/>
</dbReference>
<dbReference type="Pfam" id="PF00515">
    <property type="entry name" value="TPR_1"/>
    <property type="match status" value="1"/>
</dbReference>
<name>A0A166L0Q2_NODSP</name>
<proteinExistence type="predicted"/>
<feature type="repeat" description="TPR" evidence="3">
    <location>
        <begin position="104"/>
        <end position="137"/>
    </location>
</feature>
<dbReference type="Pfam" id="PF13181">
    <property type="entry name" value="TPR_8"/>
    <property type="match status" value="1"/>
</dbReference>
<dbReference type="Gene3D" id="1.25.40.10">
    <property type="entry name" value="Tetratricopeptide repeat domain"/>
    <property type="match status" value="3"/>
</dbReference>
<dbReference type="GO" id="GO:0009279">
    <property type="term" value="C:cell outer membrane"/>
    <property type="evidence" value="ECO:0007669"/>
    <property type="project" value="TreeGrafter"/>
</dbReference>
<dbReference type="AlphaFoldDB" id="A0A166L0Q2"/>
<feature type="repeat" description="TPR" evidence="3">
    <location>
        <begin position="138"/>
        <end position="171"/>
    </location>
</feature>
<dbReference type="PANTHER" id="PTHR44858">
    <property type="entry name" value="TETRATRICOPEPTIDE REPEAT PROTEIN 6"/>
    <property type="match status" value="1"/>
</dbReference>
<organism evidence="5 6">
    <name type="scientific">Nodularia spumigena CENA596</name>
    <dbReference type="NCBI Taxonomy" id="1819295"/>
    <lineage>
        <taxon>Bacteria</taxon>
        <taxon>Bacillati</taxon>
        <taxon>Cyanobacteriota</taxon>
        <taxon>Cyanophyceae</taxon>
        <taxon>Nostocales</taxon>
        <taxon>Nodulariaceae</taxon>
        <taxon>Nodularia</taxon>
    </lineage>
</organism>
<feature type="repeat" description="TPR" evidence="3">
    <location>
        <begin position="70"/>
        <end position="103"/>
    </location>
</feature>
<evidence type="ECO:0000313" key="6">
    <source>
        <dbReference type="Proteomes" id="UP000076555"/>
    </source>
</evidence>
<gene>
    <name evidence="5" type="ORF">A2T98_00490</name>
</gene>
<feature type="repeat" description="TPR" evidence="3">
    <location>
        <begin position="36"/>
        <end position="69"/>
    </location>
</feature>
<dbReference type="PROSITE" id="PS50005">
    <property type="entry name" value="TPR"/>
    <property type="match status" value="5"/>
</dbReference>
<feature type="chain" id="PRO_5007876573" evidence="4">
    <location>
        <begin position="25"/>
        <end position="307"/>
    </location>
</feature>
<reference evidence="5 6" key="1">
    <citation type="submission" date="2016-04" db="EMBL/GenBank/DDBJ databases">
        <title>Draft Genome Assembly of the Bloom-forming Cyanobacterium Nodularia spumigena Strain CENA596 in Shrimp Production Ponds.</title>
        <authorList>
            <person name="Popin R.V."/>
            <person name="Rigonato J."/>
            <person name="Abreu V.A."/>
            <person name="Andreote A.P."/>
            <person name="Silveira S.B."/>
            <person name="Odebrecht C."/>
            <person name="Fiore M.F."/>
        </authorList>
    </citation>
    <scope>NUCLEOTIDE SEQUENCE [LARGE SCALE GENOMIC DNA]</scope>
    <source>
        <strain evidence="5 6">CENA596</strain>
    </source>
</reference>
<evidence type="ECO:0000256" key="1">
    <source>
        <dbReference type="ARBA" id="ARBA00022737"/>
    </source>
</evidence>
<keyword evidence="4" id="KW-0732">Signal</keyword>
<dbReference type="RefSeq" id="WP_063871096.1">
    <property type="nucleotide sequence ID" value="NZ_CAWMRI010000006.1"/>
</dbReference>
<dbReference type="Pfam" id="PF13414">
    <property type="entry name" value="TPR_11"/>
    <property type="match status" value="1"/>
</dbReference>
<sequence length="307" mass="34290">MTYFWRLFLSVVLAFLLNCSTTNAYSLPIVNTQVTASDFLSLGVNKMQAGNYQEAVENFNQALQLQSDLASAYSDRCQAYLQLQDYHQAVTDCNQAISLAPNNLSAYLSRGLARYRQGDDLAAIADYTQAIALHPMDFRAYYNRGLARADQGNYSQAIADYNLALTQIPPTTSSLLADIYNDRGLAQLFLQNSPAAMLDFNRAIRLNAKDDRAYFNLGCAYGRNGDNVAAIRNFSQVIQLNPSYAPAYLNRGIAQYDLGYHQGAIADLKKASEYFENQGKSIAYEKTLHLLDNLRQQLQFVTEIALL</sequence>
<evidence type="ECO:0000313" key="5">
    <source>
        <dbReference type="EMBL" id="KZL51761.1"/>
    </source>
</evidence>
<evidence type="ECO:0000256" key="4">
    <source>
        <dbReference type="SAM" id="SignalP"/>
    </source>
</evidence>
<dbReference type="GO" id="GO:0046813">
    <property type="term" value="P:receptor-mediated virion attachment to host cell"/>
    <property type="evidence" value="ECO:0007669"/>
    <property type="project" value="TreeGrafter"/>
</dbReference>
<keyword evidence="2 3" id="KW-0802">TPR repeat</keyword>
<protein>
    <submittedName>
        <fullName evidence="5">Uncharacterized protein</fullName>
    </submittedName>
</protein>
<dbReference type="InterPro" id="IPR019734">
    <property type="entry name" value="TPR_rpt"/>
</dbReference>
<dbReference type="Pfam" id="PF13432">
    <property type="entry name" value="TPR_16"/>
    <property type="match status" value="1"/>
</dbReference>
<evidence type="ECO:0000256" key="3">
    <source>
        <dbReference type="PROSITE-ProRule" id="PRU00339"/>
    </source>
</evidence>
<accession>A0A166L0Q2</accession>
<feature type="repeat" description="TPR" evidence="3">
    <location>
        <begin position="211"/>
        <end position="244"/>
    </location>
</feature>
<dbReference type="Proteomes" id="UP000076555">
    <property type="component" value="Unassembled WGS sequence"/>
</dbReference>
<keyword evidence="1" id="KW-0677">Repeat</keyword>
<dbReference type="InterPro" id="IPR050498">
    <property type="entry name" value="Ycf3"/>
</dbReference>
<dbReference type="SUPFAM" id="SSF48452">
    <property type="entry name" value="TPR-like"/>
    <property type="match status" value="1"/>
</dbReference>
<dbReference type="OrthoDB" id="5508521at2"/>
<evidence type="ECO:0000256" key="2">
    <source>
        <dbReference type="ARBA" id="ARBA00022803"/>
    </source>
</evidence>